<dbReference type="GO" id="GO:0006352">
    <property type="term" value="P:DNA-templated transcription initiation"/>
    <property type="evidence" value="ECO:0007669"/>
    <property type="project" value="InterPro"/>
</dbReference>
<dbReference type="PANTHER" id="PTHR43133">
    <property type="entry name" value="RNA POLYMERASE ECF-TYPE SIGMA FACTO"/>
    <property type="match status" value="1"/>
</dbReference>
<dbReference type="Gene3D" id="1.10.10.10">
    <property type="entry name" value="Winged helix-like DNA-binding domain superfamily/Winged helix DNA-binding domain"/>
    <property type="match status" value="1"/>
</dbReference>
<dbReference type="AlphaFoldDB" id="A0A1B1AJK1"/>
<keyword evidence="8" id="KW-1185">Reference proteome</keyword>
<keyword evidence="2" id="KW-0805">Transcription regulation</keyword>
<dbReference type="InterPro" id="IPR013325">
    <property type="entry name" value="RNA_pol_sigma_r2"/>
</dbReference>
<dbReference type="STRING" id="1759059.ATE48_12905"/>
<evidence type="ECO:0000256" key="2">
    <source>
        <dbReference type="ARBA" id="ARBA00023015"/>
    </source>
</evidence>
<comment type="similarity">
    <text evidence="1">Belongs to the sigma-70 factor family. ECF subfamily.</text>
</comment>
<evidence type="ECO:0008006" key="9">
    <source>
        <dbReference type="Google" id="ProtNLM"/>
    </source>
</evidence>
<name>A0A1B1AJK1_9PROT</name>
<feature type="domain" description="RNA polymerase sigma factor 70 region 4 type 2" evidence="6">
    <location>
        <begin position="126"/>
        <end position="177"/>
    </location>
</feature>
<evidence type="ECO:0000313" key="8">
    <source>
        <dbReference type="Proteomes" id="UP000092498"/>
    </source>
</evidence>
<dbReference type="KEGG" id="cbot:ATE48_12905"/>
<feature type="domain" description="RNA polymerase sigma-70 region 2" evidence="5">
    <location>
        <begin position="27"/>
        <end position="93"/>
    </location>
</feature>
<protein>
    <recommendedName>
        <fullName evidence="9">RNA polymerase subunit sigma-24</fullName>
    </recommendedName>
</protein>
<dbReference type="Gene3D" id="1.10.1740.10">
    <property type="match status" value="1"/>
</dbReference>
<dbReference type="CDD" id="cd06171">
    <property type="entry name" value="Sigma70_r4"/>
    <property type="match status" value="1"/>
</dbReference>
<reference evidence="7 8" key="1">
    <citation type="submission" date="2015-11" db="EMBL/GenBank/DDBJ databases">
        <title>Whole-Genome Sequence of Candidatus Oderbacter manganicum from the National Park Lower Oder Valley, Germany.</title>
        <authorList>
            <person name="Braun B."/>
            <person name="Liere K."/>
            <person name="Szewzyk U."/>
        </authorList>
    </citation>
    <scope>NUCLEOTIDE SEQUENCE [LARGE SCALE GENOMIC DNA]</scope>
    <source>
        <strain evidence="7 8">OTSz_A_272</strain>
    </source>
</reference>
<dbReference type="InterPro" id="IPR039425">
    <property type="entry name" value="RNA_pol_sigma-70-like"/>
</dbReference>
<dbReference type="InterPro" id="IPR007627">
    <property type="entry name" value="RNA_pol_sigma70_r2"/>
</dbReference>
<dbReference type="OrthoDB" id="7041663at2"/>
<organism evidence="7 8">
    <name type="scientific">Candidatus Viadribacter manganicus</name>
    <dbReference type="NCBI Taxonomy" id="1759059"/>
    <lineage>
        <taxon>Bacteria</taxon>
        <taxon>Pseudomonadati</taxon>
        <taxon>Pseudomonadota</taxon>
        <taxon>Alphaproteobacteria</taxon>
        <taxon>Hyphomonadales</taxon>
        <taxon>Hyphomonadaceae</taxon>
        <taxon>Candidatus Viadribacter</taxon>
    </lineage>
</organism>
<dbReference type="SUPFAM" id="SSF88946">
    <property type="entry name" value="Sigma2 domain of RNA polymerase sigma factors"/>
    <property type="match status" value="1"/>
</dbReference>
<evidence type="ECO:0000256" key="4">
    <source>
        <dbReference type="ARBA" id="ARBA00023163"/>
    </source>
</evidence>
<sequence>MTTPDERDDAALVAAVLAGDERAFGQLMRKHKDSLYRFIRGYTGDAGEAYDLVQEAFVAAWHALSRFDQRRSFGVWLKRIAINKCRDWRRRRAVRQFFYSAEDIHQPGFDVAAIEQAPTDQDEDLARLDTAIAALPPNLKEPLLLSLTENLSHRAIGETLGITAKAVEVRIYRAKLAISQALESK</sequence>
<evidence type="ECO:0000259" key="6">
    <source>
        <dbReference type="Pfam" id="PF08281"/>
    </source>
</evidence>
<evidence type="ECO:0000256" key="1">
    <source>
        <dbReference type="ARBA" id="ARBA00010641"/>
    </source>
</evidence>
<dbReference type="PANTHER" id="PTHR43133:SF25">
    <property type="entry name" value="RNA POLYMERASE SIGMA FACTOR RFAY-RELATED"/>
    <property type="match status" value="1"/>
</dbReference>
<dbReference type="InterPro" id="IPR013324">
    <property type="entry name" value="RNA_pol_sigma_r3/r4-like"/>
</dbReference>
<dbReference type="NCBIfam" id="TIGR02937">
    <property type="entry name" value="sigma70-ECF"/>
    <property type="match status" value="1"/>
</dbReference>
<dbReference type="InterPro" id="IPR036388">
    <property type="entry name" value="WH-like_DNA-bd_sf"/>
</dbReference>
<keyword evidence="4" id="KW-0804">Transcription</keyword>
<dbReference type="RefSeq" id="WP_066772146.1">
    <property type="nucleotide sequence ID" value="NZ_CP013244.1"/>
</dbReference>
<accession>A0A1B1AJK1</accession>
<keyword evidence="3" id="KW-0731">Sigma factor</keyword>
<dbReference type="Pfam" id="PF08281">
    <property type="entry name" value="Sigma70_r4_2"/>
    <property type="match status" value="1"/>
</dbReference>
<dbReference type="Pfam" id="PF04542">
    <property type="entry name" value="Sigma70_r2"/>
    <property type="match status" value="1"/>
</dbReference>
<dbReference type="EMBL" id="CP013244">
    <property type="protein sequence ID" value="ANP46749.1"/>
    <property type="molecule type" value="Genomic_DNA"/>
</dbReference>
<dbReference type="InterPro" id="IPR013249">
    <property type="entry name" value="RNA_pol_sigma70_r4_t2"/>
</dbReference>
<evidence type="ECO:0000259" key="5">
    <source>
        <dbReference type="Pfam" id="PF04542"/>
    </source>
</evidence>
<dbReference type="GO" id="GO:0016987">
    <property type="term" value="F:sigma factor activity"/>
    <property type="evidence" value="ECO:0007669"/>
    <property type="project" value="UniProtKB-KW"/>
</dbReference>
<gene>
    <name evidence="7" type="ORF">ATE48_12905</name>
</gene>
<evidence type="ECO:0000256" key="3">
    <source>
        <dbReference type="ARBA" id="ARBA00023082"/>
    </source>
</evidence>
<dbReference type="SUPFAM" id="SSF88659">
    <property type="entry name" value="Sigma3 and sigma4 domains of RNA polymerase sigma factors"/>
    <property type="match status" value="1"/>
</dbReference>
<dbReference type="GO" id="GO:0003677">
    <property type="term" value="F:DNA binding"/>
    <property type="evidence" value="ECO:0007669"/>
    <property type="project" value="InterPro"/>
</dbReference>
<dbReference type="Proteomes" id="UP000092498">
    <property type="component" value="Chromosome"/>
</dbReference>
<proteinExistence type="inferred from homology"/>
<dbReference type="InterPro" id="IPR014284">
    <property type="entry name" value="RNA_pol_sigma-70_dom"/>
</dbReference>
<dbReference type="InParanoid" id="A0A1B1AJK1"/>
<evidence type="ECO:0000313" key="7">
    <source>
        <dbReference type="EMBL" id="ANP46749.1"/>
    </source>
</evidence>